<dbReference type="Proteomes" id="UP000029920">
    <property type="component" value="Unassembled WGS sequence"/>
</dbReference>
<protein>
    <submittedName>
        <fullName evidence="2">DUF4376 domain-containing protein</fullName>
    </submittedName>
</protein>
<reference evidence="2 3" key="1">
    <citation type="journal article" date="2014" name="Genome Announc.">
        <title>Draft genome sequences of eight enterohepatic helicobacter species isolated from both laboratory and wild rodents.</title>
        <authorList>
            <person name="Sheh A."/>
            <person name="Shen Z."/>
            <person name="Fox J.G."/>
        </authorList>
    </citation>
    <scope>NUCLEOTIDE SEQUENCE [LARGE SCALE GENOMIC DNA]</scope>
    <source>
        <strain evidence="2 3">MIT-03-7007</strain>
    </source>
</reference>
<gene>
    <name evidence="2" type="ORF">LS72_008670</name>
</gene>
<dbReference type="AlphaFoldDB" id="A0A4U8UCZ6"/>
<sequence length="166" mass="18919">MRYFKDSNNEIFGFEDDFLEIPPHLTPLSEEEVNAILSPSPEEALEIAKATKKVEMNAKRDEAIEQDIEFNGEIFTNRKSDRDIISSYLSLSLPENFAWIAKNNTPVPMTKKNLTALASLMFSSLNENMLKARVLKNRVDASSTIEEVEAIVWDTIEEVDAIAWDY</sequence>
<dbReference type="Pfam" id="PF14301">
    <property type="entry name" value="DUF4376"/>
    <property type="match status" value="1"/>
</dbReference>
<keyword evidence="3" id="KW-1185">Reference proteome</keyword>
<accession>A0A4U8UCZ6</accession>
<organism evidence="2 3">
    <name type="scientific">Helicobacter apodemus</name>
    <dbReference type="NCBI Taxonomy" id="135569"/>
    <lineage>
        <taxon>Bacteria</taxon>
        <taxon>Pseudomonadati</taxon>
        <taxon>Campylobacterota</taxon>
        <taxon>Epsilonproteobacteria</taxon>
        <taxon>Campylobacterales</taxon>
        <taxon>Helicobacteraceae</taxon>
        <taxon>Helicobacter</taxon>
    </lineage>
</organism>
<name>A0A4U8UCZ6_9HELI</name>
<feature type="domain" description="DUF4376" evidence="1">
    <location>
        <begin position="48"/>
        <end position="151"/>
    </location>
</feature>
<comment type="caution">
    <text evidence="2">The sequence shown here is derived from an EMBL/GenBank/DDBJ whole genome shotgun (WGS) entry which is preliminary data.</text>
</comment>
<evidence type="ECO:0000313" key="2">
    <source>
        <dbReference type="EMBL" id="TLE14466.1"/>
    </source>
</evidence>
<proteinExistence type="predicted"/>
<evidence type="ECO:0000259" key="1">
    <source>
        <dbReference type="Pfam" id="PF14301"/>
    </source>
</evidence>
<evidence type="ECO:0000313" key="3">
    <source>
        <dbReference type="Proteomes" id="UP000029920"/>
    </source>
</evidence>
<dbReference type="RefSeq" id="WP_052087260.1">
    <property type="nucleotide sequence ID" value="NZ_JRPC02000024.1"/>
</dbReference>
<dbReference type="InterPro" id="IPR025484">
    <property type="entry name" value="DUF4376"/>
</dbReference>
<dbReference type="EMBL" id="JRPC02000024">
    <property type="protein sequence ID" value="TLE14466.1"/>
    <property type="molecule type" value="Genomic_DNA"/>
</dbReference>